<dbReference type="EMBL" id="FOAZ01000005">
    <property type="protein sequence ID" value="SEL10378.1"/>
    <property type="molecule type" value="Genomic_DNA"/>
</dbReference>
<feature type="transmembrane region" description="Helical" evidence="1">
    <location>
        <begin position="193"/>
        <end position="214"/>
    </location>
</feature>
<keyword evidence="1" id="KW-0812">Transmembrane</keyword>
<gene>
    <name evidence="2" type="ORF">SAMN05414137_105378</name>
</gene>
<sequence>MNRDREIDPAADSLAWREAHLPELTPARVAALKKAGFDADRLRHLARTTYGRSLAVSVLVCFTDAYPQAASVQDVARAGEANRRITSRSSAQFEKALAAHGLHSQGPRSDAAAGSVLPPLLPGRRPTTSRRWWLGWSLALLLALFGTTLLASLDFGIGAVLGAVLLAVGWLLLVRRLAYGPYRNQVPKRTRLLYAAAAVAFVIGSAGAADAVMLCFGQHGVGRVDSATQETGTHGTVYTQCSVDEPDGSWAELRFGGACPGPEGTPVPMFYFAGGDDSTPWRPVPGTAGSVAPLVALWGVGTLVGCGLLTRAALTP</sequence>
<proteinExistence type="predicted"/>
<keyword evidence="1" id="KW-1133">Transmembrane helix</keyword>
<organism evidence="2 3">
    <name type="scientific">Streptacidiphilus jiangxiensis</name>
    <dbReference type="NCBI Taxonomy" id="235985"/>
    <lineage>
        <taxon>Bacteria</taxon>
        <taxon>Bacillati</taxon>
        <taxon>Actinomycetota</taxon>
        <taxon>Actinomycetes</taxon>
        <taxon>Kitasatosporales</taxon>
        <taxon>Streptomycetaceae</taxon>
        <taxon>Streptacidiphilus</taxon>
    </lineage>
</organism>
<evidence type="ECO:0000313" key="3">
    <source>
        <dbReference type="Proteomes" id="UP000183015"/>
    </source>
</evidence>
<reference evidence="3" key="1">
    <citation type="submission" date="2016-10" db="EMBL/GenBank/DDBJ databases">
        <authorList>
            <person name="Varghese N."/>
        </authorList>
    </citation>
    <scope>NUCLEOTIDE SEQUENCE [LARGE SCALE GENOMIC DNA]</scope>
    <source>
        <strain evidence="3">DSM 45096 / BCRC 16803 / CGMCC 4.1857 / CIP 109030 / JCM 12277 / KCTC 19219 / NBRC 100920 / 33214</strain>
    </source>
</reference>
<evidence type="ECO:0000313" key="2">
    <source>
        <dbReference type="EMBL" id="SEL10378.1"/>
    </source>
</evidence>
<feature type="transmembrane region" description="Helical" evidence="1">
    <location>
        <begin position="155"/>
        <end position="173"/>
    </location>
</feature>
<keyword evidence="3" id="KW-1185">Reference proteome</keyword>
<dbReference type="AlphaFoldDB" id="A0A1H7MHJ6"/>
<keyword evidence="1" id="KW-0472">Membrane</keyword>
<dbReference type="Proteomes" id="UP000183015">
    <property type="component" value="Unassembled WGS sequence"/>
</dbReference>
<evidence type="ECO:0000256" key="1">
    <source>
        <dbReference type="SAM" id="Phobius"/>
    </source>
</evidence>
<dbReference type="STRING" id="235985.SAMN05414137_105378"/>
<feature type="transmembrane region" description="Helical" evidence="1">
    <location>
        <begin position="132"/>
        <end position="149"/>
    </location>
</feature>
<dbReference type="RefSeq" id="WP_042459324.1">
    <property type="nucleotide sequence ID" value="NZ_BBPN01000058.1"/>
</dbReference>
<accession>A0A1H7MHJ6</accession>
<feature type="transmembrane region" description="Helical" evidence="1">
    <location>
        <begin position="291"/>
        <end position="314"/>
    </location>
</feature>
<name>A0A1H7MHJ6_STRJI</name>
<dbReference type="OrthoDB" id="4216981at2"/>
<protein>
    <submittedName>
        <fullName evidence="2">Uncharacterized protein</fullName>
    </submittedName>
</protein>
<dbReference type="eggNOG" id="ENOG5031ZKU">
    <property type="taxonomic scope" value="Bacteria"/>
</dbReference>